<dbReference type="Proteomes" id="UP000298714">
    <property type="component" value="Chromosome"/>
</dbReference>
<evidence type="ECO:0000256" key="1">
    <source>
        <dbReference type="ARBA" id="ARBA00000085"/>
    </source>
</evidence>
<dbReference type="EMBL" id="CP039704">
    <property type="protein sequence ID" value="QCI79652.1"/>
    <property type="molecule type" value="Genomic_DNA"/>
</dbReference>
<keyword evidence="7" id="KW-0472">Membrane</keyword>
<dbReference type="Pfam" id="PF02518">
    <property type="entry name" value="HATPase_c"/>
    <property type="match status" value="1"/>
</dbReference>
<organism evidence="9 10">
    <name type="scientific">Hankyongella ginsenosidimutans</name>
    <dbReference type="NCBI Taxonomy" id="1763828"/>
    <lineage>
        <taxon>Bacteria</taxon>
        <taxon>Pseudomonadati</taxon>
        <taxon>Pseudomonadota</taxon>
        <taxon>Alphaproteobacteria</taxon>
        <taxon>Sphingomonadales</taxon>
        <taxon>Sphingomonadaceae</taxon>
        <taxon>Hankyongella</taxon>
    </lineage>
</organism>
<keyword evidence="4" id="KW-0808">Transferase</keyword>
<evidence type="ECO:0000256" key="7">
    <source>
        <dbReference type="SAM" id="Phobius"/>
    </source>
</evidence>
<comment type="catalytic activity">
    <reaction evidence="1">
        <text>ATP + protein L-histidine = ADP + protein N-phospho-L-histidine.</text>
        <dbReference type="EC" id="2.7.13.3"/>
    </reaction>
</comment>
<accession>A0A4D7CC40</accession>
<dbReference type="InterPro" id="IPR036890">
    <property type="entry name" value="HATPase_C_sf"/>
</dbReference>
<dbReference type="InterPro" id="IPR003594">
    <property type="entry name" value="HATPase_dom"/>
</dbReference>
<dbReference type="InterPro" id="IPR036097">
    <property type="entry name" value="HisK_dim/P_sf"/>
</dbReference>
<dbReference type="RefSeq" id="WP_222872473.1">
    <property type="nucleotide sequence ID" value="NZ_CP039704.1"/>
</dbReference>
<feature type="transmembrane region" description="Helical" evidence="7">
    <location>
        <begin position="108"/>
        <end position="127"/>
    </location>
</feature>
<dbReference type="SUPFAM" id="SSF47384">
    <property type="entry name" value="Homodimeric domain of signal transducing histidine kinase"/>
    <property type="match status" value="1"/>
</dbReference>
<protein>
    <recommendedName>
        <fullName evidence="2">histidine kinase</fullName>
        <ecNumber evidence="2">2.7.13.3</ecNumber>
    </recommendedName>
</protein>
<dbReference type="FunFam" id="1.10.287.130:FF:000001">
    <property type="entry name" value="Two-component sensor histidine kinase"/>
    <property type="match status" value="1"/>
</dbReference>
<keyword evidence="5" id="KW-0418">Kinase</keyword>
<gene>
    <name evidence="9" type="ORF">E6W36_09240</name>
</gene>
<dbReference type="SMART" id="SM00388">
    <property type="entry name" value="HisKA"/>
    <property type="match status" value="1"/>
</dbReference>
<dbReference type="Gene3D" id="1.10.287.130">
    <property type="match status" value="1"/>
</dbReference>
<dbReference type="GO" id="GO:0000155">
    <property type="term" value="F:phosphorelay sensor kinase activity"/>
    <property type="evidence" value="ECO:0007669"/>
    <property type="project" value="InterPro"/>
</dbReference>
<evidence type="ECO:0000259" key="8">
    <source>
        <dbReference type="PROSITE" id="PS50109"/>
    </source>
</evidence>
<dbReference type="EC" id="2.7.13.3" evidence="2"/>
<dbReference type="CDD" id="cd00082">
    <property type="entry name" value="HisKA"/>
    <property type="match status" value="1"/>
</dbReference>
<evidence type="ECO:0000256" key="2">
    <source>
        <dbReference type="ARBA" id="ARBA00012438"/>
    </source>
</evidence>
<dbReference type="PROSITE" id="PS50109">
    <property type="entry name" value="HIS_KIN"/>
    <property type="match status" value="1"/>
</dbReference>
<dbReference type="Pfam" id="PF00512">
    <property type="entry name" value="HisKA"/>
    <property type="match status" value="1"/>
</dbReference>
<dbReference type="SUPFAM" id="SSF55874">
    <property type="entry name" value="ATPase domain of HSP90 chaperone/DNA topoisomerase II/histidine kinase"/>
    <property type="match status" value="1"/>
</dbReference>
<sequence length="565" mass="62009">MVQILAHTRDFIRWLTAPLQIQYHDASQPSIMLASAYIVYNRVNFGITSVAAVAILATFWGWVPEPILCGWVGCLLVLTALRARNLWIISRVGVTARAAERVLRQASLWLTAAGLVWGASIAAFWWLDPQRQMIMTMTVAAAASGAWVILSPVQTAMRLFTICALTPYAVYYALAPGGVGLPFATFIVLLAGGMSLASRIVYRSLLSSYRSQETAQNANRRFLTAQNEWAELSGAAEAFALFDEEGGLLLWNDAYSTLLGLSRSALSRGMTAREIGAVAMVRNLPEMQILTDDREALESFAVTIAELQLGRSWLRSTVRRLSNGHVAVSHVDVTSLKLREAELLALQLDLEAARVGAEEASQAKSRFLANISHELRTPLNAVIGFSDLLVQDAERTGDKAEKQRDYARLILYSGHHLLSLVDDMLDLARIESGKVSVDLHAIDICELVKTASHIAMGRQIGTHRRIVLTGIETPHSVYADPRLLRQALINIVGNAIKFSDVDDPIEIAVSKSGPQIVVTIVDHGIGIPEDMLEEVLKPFAQVESSETRRYGGVGLACRWPSSSWR</sequence>
<feature type="domain" description="Histidine kinase" evidence="8">
    <location>
        <begin position="370"/>
        <end position="556"/>
    </location>
</feature>
<keyword evidence="7" id="KW-0812">Transmembrane</keyword>
<feature type="transmembrane region" description="Helical" evidence="7">
    <location>
        <begin position="43"/>
        <end position="62"/>
    </location>
</feature>
<dbReference type="PANTHER" id="PTHR43711:SF26">
    <property type="entry name" value="SENSOR HISTIDINE KINASE RCSC"/>
    <property type="match status" value="1"/>
</dbReference>
<name>A0A4D7CC40_9SPHN</name>
<evidence type="ECO:0000256" key="6">
    <source>
        <dbReference type="ARBA" id="ARBA00023012"/>
    </source>
</evidence>
<dbReference type="InterPro" id="IPR003661">
    <property type="entry name" value="HisK_dim/P_dom"/>
</dbReference>
<evidence type="ECO:0000256" key="5">
    <source>
        <dbReference type="ARBA" id="ARBA00022777"/>
    </source>
</evidence>
<dbReference type="InterPro" id="IPR005467">
    <property type="entry name" value="His_kinase_dom"/>
</dbReference>
<evidence type="ECO:0000313" key="10">
    <source>
        <dbReference type="Proteomes" id="UP000298714"/>
    </source>
</evidence>
<feature type="transmembrane region" description="Helical" evidence="7">
    <location>
        <begin position="133"/>
        <end position="150"/>
    </location>
</feature>
<dbReference type="KEGG" id="hgn:E6W36_09240"/>
<dbReference type="Gene3D" id="3.30.565.10">
    <property type="entry name" value="Histidine kinase-like ATPase, C-terminal domain"/>
    <property type="match status" value="1"/>
</dbReference>
<dbReference type="PANTHER" id="PTHR43711">
    <property type="entry name" value="TWO-COMPONENT HISTIDINE KINASE"/>
    <property type="match status" value="1"/>
</dbReference>
<dbReference type="InterPro" id="IPR050736">
    <property type="entry name" value="Sensor_HK_Regulatory"/>
</dbReference>
<evidence type="ECO:0000256" key="3">
    <source>
        <dbReference type="ARBA" id="ARBA00022553"/>
    </source>
</evidence>
<reference evidence="10" key="1">
    <citation type="submission" date="2019-04" db="EMBL/GenBank/DDBJ databases">
        <title>Complete genome sequence of Sphingomonas sp. W1-2-3.</title>
        <authorList>
            <person name="Im W.T."/>
        </authorList>
    </citation>
    <scope>NUCLEOTIDE SEQUENCE [LARGE SCALE GENOMIC DNA]</scope>
    <source>
        <strain evidence="10">W1-2-3</strain>
    </source>
</reference>
<evidence type="ECO:0000256" key="4">
    <source>
        <dbReference type="ARBA" id="ARBA00022679"/>
    </source>
</evidence>
<keyword evidence="7" id="KW-1133">Transmembrane helix</keyword>
<keyword evidence="6" id="KW-0902">Two-component regulatory system</keyword>
<proteinExistence type="predicted"/>
<dbReference type="AlphaFoldDB" id="A0A4D7CC40"/>
<feature type="transmembrane region" description="Helical" evidence="7">
    <location>
        <begin position="68"/>
        <end position="87"/>
    </location>
</feature>
<evidence type="ECO:0000313" key="9">
    <source>
        <dbReference type="EMBL" id="QCI79652.1"/>
    </source>
</evidence>
<dbReference type="SMART" id="SM00387">
    <property type="entry name" value="HATPase_c"/>
    <property type="match status" value="1"/>
</dbReference>
<keyword evidence="3" id="KW-0597">Phosphoprotein</keyword>
<keyword evidence="10" id="KW-1185">Reference proteome</keyword>